<name>A0A840V7L4_9BACT</name>
<accession>A0A840V7L4</accession>
<keyword evidence="2" id="KW-1185">Reference proteome</keyword>
<evidence type="ECO:0000313" key="2">
    <source>
        <dbReference type="Proteomes" id="UP000557717"/>
    </source>
</evidence>
<dbReference type="AlphaFoldDB" id="A0A840V7L4"/>
<evidence type="ECO:0000313" key="1">
    <source>
        <dbReference type="EMBL" id="MBB5353972.1"/>
    </source>
</evidence>
<gene>
    <name evidence="1" type="ORF">HNR46_004243</name>
</gene>
<comment type="caution">
    <text evidence="1">The sequence shown here is derived from an EMBL/GenBank/DDBJ whole genome shotgun (WGS) entry which is preliminary data.</text>
</comment>
<dbReference type="EMBL" id="JACHFD010000057">
    <property type="protein sequence ID" value="MBB5353972.1"/>
    <property type="molecule type" value="Genomic_DNA"/>
</dbReference>
<reference evidence="1 2" key="1">
    <citation type="submission" date="2020-08" db="EMBL/GenBank/DDBJ databases">
        <title>Genomic Encyclopedia of Type Strains, Phase IV (KMG-IV): sequencing the most valuable type-strain genomes for metagenomic binning, comparative biology and taxonomic classification.</title>
        <authorList>
            <person name="Goeker M."/>
        </authorList>
    </citation>
    <scope>NUCLEOTIDE SEQUENCE [LARGE SCALE GENOMIC DNA]</scope>
    <source>
        <strain evidence="1 2">YC6886</strain>
    </source>
</reference>
<sequence>MTVPDGGNGEEMSYLKYWGTDATKKVWVLLNRRLTEDLEVPFLKIATKASTLDYQNEGTWFEGAINEATKVTLGDPEVVKLTVRAGENVSETGMVLDPLEANEGTFEHEMRYDVDLLPVEVESMDKFLAGSFDESIIETFGGETSFGLEFRNPSSGENYRFNSIADAYVYDNPYADTEEGEDAFLSDEEVAMGASGSDSEGRLSQDVIFYKQNGNLHFRTIFDQAGEIEIAILKDGEEIGAVTHELVEDEDIGDLIDTIDEVLSDEWGDGGPVILAAQSASFSTAGDEPQFAQARQGGRRGHYRYRNATTKVTMSIWDRIKHNFNEGVRRTTEAATRAIRTAALTGKGFVEGAWMGIKDDAHGLVELVKMVANPTETAKSFYEAFKALMSLDLEGWKNVGLTMVESFLNKGKEGAGEWVQPDNFDVAAYLAGYTSGYIVEQAVITYVTAGGAQALKAGKIGGKIGALVRAAAKRVQPALAKTADNAMRVASLKAKNSIFRRVSQDVLSDADVKKLKSILQELEFECPLLAAP</sequence>
<protein>
    <submittedName>
        <fullName evidence="1">Uncharacterized protein</fullName>
    </submittedName>
</protein>
<dbReference type="Proteomes" id="UP000557717">
    <property type="component" value="Unassembled WGS sequence"/>
</dbReference>
<organism evidence="1 2">
    <name type="scientific">Haloferula luteola</name>
    <dbReference type="NCBI Taxonomy" id="595692"/>
    <lineage>
        <taxon>Bacteria</taxon>
        <taxon>Pseudomonadati</taxon>
        <taxon>Verrucomicrobiota</taxon>
        <taxon>Verrucomicrobiia</taxon>
        <taxon>Verrucomicrobiales</taxon>
        <taxon>Verrucomicrobiaceae</taxon>
        <taxon>Haloferula</taxon>
    </lineage>
</organism>
<proteinExistence type="predicted"/>